<evidence type="ECO:0000256" key="1">
    <source>
        <dbReference type="ARBA" id="ARBA00004651"/>
    </source>
</evidence>
<evidence type="ECO:0000256" key="7">
    <source>
        <dbReference type="SAM" id="Phobius"/>
    </source>
</evidence>
<proteinExistence type="predicted"/>
<feature type="region of interest" description="Disordered" evidence="6">
    <location>
        <begin position="1"/>
        <end position="25"/>
    </location>
</feature>
<organism evidence="8 9">
    <name type="scientific">Aeromicrobium wangtongii</name>
    <dbReference type="NCBI Taxonomy" id="2969247"/>
    <lineage>
        <taxon>Bacteria</taxon>
        <taxon>Bacillati</taxon>
        <taxon>Actinomycetota</taxon>
        <taxon>Actinomycetes</taxon>
        <taxon>Propionibacteriales</taxon>
        <taxon>Nocardioidaceae</taxon>
        <taxon>Aeromicrobium</taxon>
    </lineage>
</organism>
<keyword evidence="4 7" id="KW-1133">Transmembrane helix</keyword>
<keyword evidence="9" id="KW-1185">Reference proteome</keyword>
<feature type="transmembrane region" description="Helical" evidence="7">
    <location>
        <begin position="66"/>
        <end position="85"/>
    </location>
</feature>
<evidence type="ECO:0000313" key="8">
    <source>
        <dbReference type="EMBL" id="UUP13475.1"/>
    </source>
</evidence>
<accession>A0ABY5M5N4</accession>
<dbReference type="EMBL" id="CP102173">
    <property type="protein sequence ID" value="UUP13475.1"/>
    <property type="molecule type" value="Genomic_DNA"/>
</dbReference>
<comment type="subcellular location">
    <subcellularLocation>
        <location evidence="1">Cell membrane</location>
        <topology evidence="1">Multi-pass membrane protein</topology>
    </subcellularLocation>
</comment>
<reference evidence="8 9" key="1">
    <citation type="submission" date="2022-08" db="EMBL/GenBank/DDBJ databases">
        <title>novel species in genus Aeromicrobium.</title>
        <authorList>
            <person name="Ye L."/>
        </authorList>
    </citation>
    <scope>NUCLEOTIDE SEQUENCE [LARGE SCALE GENOMIC DNA]</scope>
    <source>
        <strain evidence="9">zg-Y1379</strain>
    </source>
</reference>
<evidence type="ECO:0000256" key="6">
    <source>
        <dbReference type="SAM" id="MobiDB-lite"/>
    </source>
</evidence>
<gene>
    <name evidence="8" type="ORF">NQV15_16740</name>
</gene>
<feature type="transmembrane region" description="Helical" evidence="7">
    <location>
        <begin position="271"/>
        <end position="288"/>
    </location>
</feature>
<feature type="transmembrane region" description="Helical" evidence="7">
    <location>
        <begin position="114"/>
        <end position="132"/>
    </location>
</feature>
<protein>
    <submittedName>
        <fullName evidence="8">Branched-chain amino acid ABC transporter permease</fullName>
    </submittedName>
</protein>
<evidence type="ECO:0000256" key="3">
    <source>
        <dbReference type="ARBA" id="ARBA00022692"/>
    </source>
</evidence>
<dbReference type="RefSeq" id="WP_232403544.1">
    <property type="nucleotide sequence ID" value="NZ_CP102173.1"/>
</dbReference>
<dbReference type="Pfam" id="PF02653">
    <property type="entry name" value="BPD_transp_2"/>
    <property type="match status" value="1"/>
</dbReference>
<feature type="transmembrane region" description="Helical" evidence="7">
    <location>
        <begin position="245"/>
        <end position="265"/>
    </location>
</feature>
<sequence>MSTEMLDPAQSVSPQDTPSRMKGPRVIRRGSRAHTAMVVAGAVAAVLIILWGSQLDPFNQGQLTRVAIFAIAIAGLNIASGYIGLLSVGHSAFFGLGAYTTGVLVVKYEWDPLATIPAALVVCFVVGLLVGLPALRIRGLYLAMVTLAFGVAFPEIVAHFDDLTGGAEGMTIRRQQLRPPEWSGFTLGERSVWLYWLCVVMLLLVMLVLHNLVRGRYGMAMIAIRENEIAASSSGINIAVMKTTAFGVSGAVTGVAGSLFAMYIGSLFAEGSFTLLAGITLLIGLVIGGEATRSGPLLGALAVVFVPYYTADLGQGQSSAVLFAVVLIFVIFVAPSGIVGGLTKAVRKVVVVTPAIPRKPEGARKQ</sequence>
<evidence type="ECO:0000256" key="4">
    <source>
        <dbReference type="ARBA" id="ARBA00022989"/>
    </source>
</evidence>
<feature type="transmembrane region" description="Helical" evidence="7">
    <location>
        <begin position="35"/>
        <end position="54"/>
    </location>
</feature>
<feature type="transmembrane region" description="Helical" evidence="7">
    <location>
        <begin position="317"/>
        <end position="339"/>
    </location>
</feature>
<dbReference type="PANTHER" id="PTHR30482">
    <property type="entry name" value="HIGH-AFFINITY BRANCHED-CHAIN AMINO ACID TRANSPORT SYSTEM PERMEASE"/>
    <property type="match status" value="1"/>
</dbReference>
<keyword evidence="5 7" id="KW-0472">Membrane</keyword>
<keyword evidence="2" id="KW-1003">Cell membrane</keyword>
<keyword evidence="3 7" id="KW-0812">Transmembrane</keyword>
<feature type="transmembrane region" description="Helical" evidence="7">
    <location>
        <begin position="295"/>
        <end position="311"/>
    </location>
</feature>
<feature type="transmembrane region" description="Helical" evidence="7">
    <location>
        <begin position="193"/>
        <end position="213"/>
    </location>
</feature>
<dbReference type="InterPro" id="IPR043428">
    <property type="entry name" value="LivM-like"/>
</dbReference>
<dbReference type="Proteomes" id="UP001316184">
    <property type="component" value="Chromosome"/>
</dbReference>
<evidence type="ECO:0000256" key="5">
    <source>
        <dbReference type="ARBA" id="ARBA00023136"/>
    </source>
</evidence>
<dbReference type="CDD" id="cd06581">
    <property type="entry name" value="TM_PBP1_LivM_like"/>
    <property type="match status" value="1"/>
</dbReference>
<dbReference type="InterPro" id="IPR001851">
    <property type="entry name" value="ABC_transp_permease"/>
</dbReference>
<feature type="transmembrane region" description="Helical" evidence="7">
    <location>
        <begin position="139"/>
        <end position="160"/>
    </location>
</feature>
<evidence type="ECO:0000313" key="9">
    <source>
        <dbReference type="Proteomes" id="UP001316184"/>
    </source>
</evidence>
<name>A0ABY5M5N4_9ACTN</name>
<dbReference type="PANTHER" id="PTHR30482:SF20">
    <property type="entry name" value="HIGH-AFFINITY BRANCHED-CHAIN AMINO ACID TRANSPORT SYSTEM PERMEASE PROTEIN LIVM"/>
    <property type="match status" value="1"/>
</dbReference>
<evidence type="ECO:0000256" key="2">
    <source>
        <dbReference type="ARBA" id="ARBA00022475"/>
    </source>
</evidence>